<keyword evidence="2" id="KW-1133">Transmembrane helix</keyword>
<feature type="region of interest" description="Disordered" evidence="1">
    <location>
        <begin position="163"/>
        <end position="194"/>
    </location>
</feature>
<keyword evidence="2" id="KW-0812">Transmembrane</keyword>
<accession>X6NMU8</accession>
<reference evidence="3 4" key="1">
    <citation type="journal article" date="2013" name="Curr. Biol.">
        <title>The Genome of the Foraminiferan Reticulomyxa filosa.</title>
        <authorList>
            <person name="Glockner G."/>
            <person name="Hulsmann N."/>
            <person name="Schleicher M."/>
            <person name="Noegel A.A."/>
            <person name="Eichinger L."/>
            <person name="Gallinger C."/>
            <person name="Pawlowski J."/>
            <person name="Sierra R."/>
            <person name="Euteneuer U."/>
            <person name="Pillet L."/>
            <person name="Moustafa A."/>
            <person name="Platzer M."/>
            <person name="Groth M."/>
            <person name="Szafranski K."/>
            <person name="Schliwa M."/>
        </authorList>
    </citation>
    <scope>NUCLEOTIDE SEQUENCE [LARGE SCALE GENOMIC DNA]</scope>
</reference>
<name>X6NMU8_RETFI</name>
<dbReference type="Proteomes" id="UP000023152">
    <property type="component" value="Unassembled WGS sequence"/>
</dbReference>
<keyword evidence="2" id="KW-0472">Membrane</keyword>
<dbReference type="AlphaFoldDB" id="X6NMU8"/>
<dbReference type="EMBL" id="ASPP01007332">
    <property type="protein sequence ID" value="ETO27321.1"/>
    <property type="molecule type" value="Genomic_DNA"/>
</dbReference>
<feature type="transmembrane region" description="Helical" evidence="2">
    <location>
        <begin position="65"/>
        <end position="85"/>
    </location>
</feature>
<gene>
    <name evidence="3" type="ORF">RFI_09811</name>
</gene>
<evidence type="ECO:0000313" key="4">
    <source>
        <dbReference type="Proteomes" id="UP000023152"/>
    </source>
</evidence>
<protein>
    <submittedName>
        <fullName evidence="3">Uncharacterized protein</fullName>
    </submittedName>
</protein>
<feature type="compositionally biased region" description="Low complexity" evidence="1">
    <location>
        <begin position="167"/>
        <end position="178"/>
    </location>
</feature>
<proteinExistence type="predicted"/>
<feature type="non-terminal residue" evidence="3">
    <location>
        <position position="194"/>
    </location>
</feature>
<evidence type="ECO:0000256" key="2">
    <source>
        <dbReference type="SAM" id="Phobius"/>
    </source>
</evidence>
<evidence type="ECO:0000313" key="3">
    <source>
        <dbReference type="EMBL" id="ETO27321.1"/>
    </source>
</evidence>
<organism evidence="3 4">
    <name type="scientific">Reticulomyxa filosa</name>
    <dbReference type="NCBI Taxonomy" id="46433"/>
    <lineage>
        <taxon>Eukaryota</taxon>
        <taxon>Sar</taxon>
        <taxon>Rhizaria</taxon>
        <taxon>Retaria</taxon>
        <taxon>Foraminifera</taxon>
        <taxon>Monothalamids</taxon>
        <taxon>Reticulomyxidae</taxon>
        <taxon>Reticulomyxa</taxon>
    </lineage>
</organism>
<keyword evidence="4" id="KW-1185">Reference proteome</keyword>
<sequence>MFSKKLRDIHKKTLQTCHIKKKKKNHNKKKCYRHVQSRLNRIPRIHHLCTWQFNYFLFDILYTYIYTYIYIYIYMYIYVCVWDIMTWDRAHVKTKKDGVDMQKDDDGAPVKDAIDATIKAQSDHVAVTTATQAESSTNNAVVDKRDSNTIDILQMKAENEYNPLRLNSNNNNNNNNNNVYRSRRASINDLALER</sequence>
<evidence type="ECO:0000256" key="1">
    <source>
        <dbReference type="SAM" id="MobiDB-lite"/>
    </source>
</evidence>
<comment type="caution">
    <text evidence="3">The sequence shown here is derived from an EMBL/GenBank/DDBJ whole genome shotgun (WGS) entry which is preliminary data.</text>
</comment>